<dbReference type="EMBL" id="ML119656">
    <property type="protein sequence ID" value="RPA84964.1"/>
    <property type="molecule type" value="Genomic_DNA"/>
</dbReference>
<evidence type="ECO:0000313" key="2">
    <source>
        <dbReference type="EMBL" id="RPA84964.1"/>
    </source>
</evidence>
<reference evidence="2 3" key="1">
    <citation type="journal article" date="2018" name="Nat. Ecol. Evol.">
        <title>Pezizomycetes genomes reveal the molecular basis of ectomycorrhizal truffle lifestyle.</title>
        <authorList>
            <person name="Murat C."/>
            <person name="Payen T."/>
            <person name="Noel B."/>
            <person name="Kuo A."/>
            <person name="Morin E."/>
            <person name="Chen J."/>
            <person name="Kohler A."/>
            <person name="Krizsan K."/>
            <person name="Balestrini R."/>
            <person name="Da Silva C."/>
            <person name="Montanini B."/>
            <person name="Hainaut M."/>
            <person name="Levati E."/>
            <person name="Barry K.W."/>
            <person name="Belfiori B."/>
            <person name="Cichocki N."/>
            <person name="Clum A."/>
            <person name="Dockter R.B."/>
            <person name="Fauchery L."/>
            <person name="Guy J."/>
            <person name="Iotti M."/>
            <person name="Le Tacon F."/>
            <person name="Lindquist E.A."/>
            <person name="Lipzen A."/>
            <person name="Malagnac F."/>
            <person name="Mello A."/>
            <person name="Molinier V."/>
            <person name="Miyauchi S."/>
            <person name="Poulain J."/>
            <person name="Riccioni C."/>
            <person name="Rubini A."/>
            <person name="Sitrit Y."/>
            <person name="Splivallo R."/>
            <person name="Traeger S."/>
            <person name="Wang M."/>
            <person name="Zifcakova L."/>
            <person name="Wipf D."/>
            <person name="Zambonelli A."/>
            <person name="Paolocci F."/>
            <person name="Nowrousian M."/>
            <person name="Ottonello S."/>
            <person name="Baldrian P."/>
            <person name="Spatafora J.W."/>
            <person name="Henrissat B."/>
            <person name="Nagy L.G."/>
            <person name="Aury J.M."/>
            <person name="Wincker P."/>
            <person name="Grigoriev I.V."/>
            <person name="Bonfante P."/>
            <person name="Martin F.M."/>
        </authorList>
    </citation>
    <scope>NUCLEOTIDE SEQUENCE [LARGE SCALE GENOMIC DNA]</scope>
    <source>
        <strain evidence="2 3">RN42</strain>
    </source>
</reference>
<dbReference type="Proteomes" id="UP000275078">
    <property type="component" value="Unassembled WGS sequence"/>
</dbReference>
<gene>
    <name evidence="2" type="ORF">BJ508DRAFT_20694</name>
</gene>
<keyword evidence="3" id="KW-1185">Reference proteome</keyword>
<dbReference type="AlphaFoldDB" id="A0A3N4ITM1"/>
<evidence type="ECO:0000256" key="1">
    <source>
        <dbReference type="SAM" id="MobiDB-lite"/>
    </source>
</evidence>
<evidence type="ECO:0000313" key="3">
    <source>
        <dbReference type="Proteomes" id="UP000275078"/>
    </source>
</evidence>
<name>A0A3N4ITM1_ASCIM</name>
<protein>
    <submittedName>
        <fullName evidence="2">Uncharacterized protein</fullName>
    </submittedName>
</protein>
<feature type="compositionally biased region" description="Polar residues" evidence="1">
    <location>
        <begin position="127"/>
        <end position="138"/>
    </location>
</feature>
<organism evidence="2 3">
    <name type="scientific">Ascobolus immersus RN42</name>
    <dbReference type="NCBI Taxonomy" id="1160509"/>
    <lineage>
        <taxon>Eukaryota</taxon>
        <taxon>Fungi</taxon>
        <taxon>Dikarya</taxon>
        <taxon>Ascomycota</taxon>
        <taxon>Pezizomycotina</taxon>
        <taxon>Pezizomycetes</taxon>
        <taxon>Pezizales</taxon>
        <taxon>Ascobolaceae</taxon>
        <taxon>Ascobolus</taxon>
    </lineage>
</organism>
<sequence length="144" mass="16289">MYLYKYLLLNRNSRLNGYQAAIITNHPPPSALSASFTFQYKFLPKTTRHAKDTAIPSAHLQNTIYQLISNSQSQPLIELEARNAHSPLPIRPSIHPSNPCRIPCPHTPTRKSLRTMELLLRHKFGQGTPTPTLDTSGLQMERGF</sequence>
<feature type="region of interest" description="Disordered" evidence="1">
    <location>
        <begin position="124"/>
        <end position="144"/>
    </location>
</feature>
<accession>A0A3N4ITM1</accession>
<proteinExistence type="predicted"/>